<dbReference type="OrthoDB" id="1045822at2759"/>
<protein>
    <submittedName>
        <fullName evidence="1">12005_t:CDS:1</fullName>
    </submittedName>
</protein>
<reference evidence="1" key="1">
    <citation type="submission" date="2021-06" db="EMBL/GenBank/DDBJ databases">
        <authorList>
            <person name="Kallberg Y."/>
            <person name="Tangrot J."/>
            <person name="Rosling A."/>
        </authorList>
    </citation>
    <scope>NUCLEOTIDE SEQUENCE</scope>
    <source>
        <strain evidence="1">FL130A</strain>
    </source>
</reference>
<dbReference type="InterPro" id="IPR006461">
    <property type="entry name" value="PLAC_motif_containing"/>
</dbReference>
<dbReference type="AlphaFoldDB" id="A0A9N9HDH8"/>
<accession>A0A9N9HDH8</accession>
<proteinExistence type="predicted"/>
<sequence length="134" mass="15141">MSQACYQSQPQMTSDTDIQIISTTPVPAQPTTWKYGLCECFDNMSVCCLAFCCPCILYGKTRFKADGADEPVQCCCFFCSMLFGVWCCLGTINRIHLRRKKNINIHGGIIDDACIWWCCAPCALTQEHREFNDP</sequence>
<evidence type="ECO:0000313" key="1">
    <source>
        <dbReference type="EMBL" id="CAG8679469.1"/>
    </source>
</evidence>
<gene>
    <name evidence="1" type="ORF">ALEPTO_LOCUS10815</name>
</gene>
<evidence type="ECO:0000313" key="2">
    <source>
        <dbReference type="Proteomes" id="UP000789508"/>
    </source>
</evidence>
<dbReference type="PANTHER" id="PTHR15907">
    <property type="entry name" value="DUF614 FAMILY PROTEIN-RELATED"/>
    <property type="match status" value="1"/>
</dbReference>
<keyword evidence="2" id="KW-1185">Reference proteome</keyword>
<dbReference type="EMBL" id="CAJVPS010013853">
    <property type="protein sequence ID" value="CAG8679469.1"/>
    <property type="molecule type" value="Genomic_DNA"/>
</dbReference>
<organism evidence="1 2">
    <name type="scientific">Ambispora leptoticha</name>
    <dbReference type="NCBI Taxonomy" id="144679"/>
    <lineage>
        <taxon>Eukaryota</taxon>
        <taxon>Fungi</taxon>
        <taxon>Fungi incertae sedis</taxon>
        <taxon>Mucoromycota</taxon>
        <taxon>Glomeromycotina</taxon>
        <taxon>Glomeromycetes</taxon>
        <taxon>Archaeosporales</taxon>
        <taxon>Ambisporaceae</taxon>
        <taxon>Ambispora</taxon>
    </lineage>
</organism>
<dbReference type="Proteomes" id="UP000789508">
    <property type="component" value="Unassembled WGS sequence"/>
</dbReference>
<comment type="caution">
    <text evidence="1">The sequence shown here is derived from an EMBL/GenBank/DDBJ whole genome shotgun (WGS) entry which is preliminary data.</text>
</comment>
<name>A0A9N9HDH8_9GLOM</name>
<dbReference type="Pfam" id="PF04749">
    <property type="entry name" value="PLAC8"/>
    <property type="match status" value="1"/>
</dbReference>
<dbReference type="NCBIfam" id="TIGR01571">
    <property type="entry name" value="A_thal_Cys_rich"/>
    <property type="match status" value="1"/>
</dbReference>